<sequence>MKKNKREEKPIPITDSLFFRAVILSISLILLLIILIYRDELKSLSRYGYFGIFVVNFISSATIFLPVPGIATVFIGGAVWNPILVGLISGAASSIGELFGYFLGFGGRGFLKTIEHEGKWVKRLENTFLKSGFNTTLIFSLIPLPIFDAIGIIAGAVSYPVEKFFLATILGRTVRNIVLAWTASQLLPLN</sequence>
<dbReference type="PANTHER" id="PTHR42709">
    <property type="entry name" value="ALKALINE PHOSPHATASE LIKE PROTEIN"/>
    <property type="match status" value="1"/>
</dbReference>
<evidence type="ECO:0000256" key="6">
    <source>
        <dbReference type="SAM" id="Phobius"/>
    </source>
</evidence>
<evidence type="ECO:0000259" key="7">
    <source>
        <dbReference type="Pfam" id="PF09335"/>
    </source>
</evidence>
<comment type="caution">
    <text evidence="8">The sequence shown here is derived from an EMBL/GenBank/DDBJ whole genome shotgun (WGS) entry which is preliminary data.</text>
</comment>
<dbReference type="Pfam" id="PF09335">
    <property type="entry name" value="VTT_dom"/>
    <property type="match status" value="1"/>
</dbReference>
<feature type="domain" description="VTT" evidence="7">
    <location>
        <begin position="67"/>
        <end position="180"/>
    </location>
</feature>
<comment type="subcellular location">
    <subcellularLocation>
        <location evidence="1">Cell membrane</location>
        <topology evidence="1">Multi-pass membrane protein</topology>
    </subcellularLocation>
</comment>
<keyword evidence="3 6" id="KW-0812">Transmembrane</keyword>
<evidence type="ECO:0000256" key="1">
    <source>
        <dbReference type="ARBA" id="ARBA00004651"/>
    </source>
</evidence>
<dbReference type="InterPro" id="IPR051311">
    <property type="entry name" value="DedA_domain"/>
</dbReference>
<name>A0A1F5Z3L7_9BACT</name>
<dbReference type="AlphaFoldDB" id="A0A1F5Z3L7"/>
<gene>
    <name evidence="8" type="ORF">A2777_04240</name>
</gene>
<proteinExistence type="predicted"/>
<feature type="transmembrane region" description="Helical" evidence="6">
    <location>
        <begin position="17"/>
        <end position="37"/>
    </location>
</feature>
<feature type="transmembrane region" description="Helical" evidence="6">
    <location>
        <begin position="83"/>
        <end position="111"/>
    </location>
</feature>
<keyword evidence="5 6" id="KW-0472">Membrane</keyword>
<evidence type="ECO:0000313" key="9">
    <source>
        <dbReference type="Proteomes" id="UP000177354"/>
    </source>
</evidence>
<evidence type="ECO:0000256" key="5">
    <source>
        <dbReference type="ARBA" id="ARBA00023136"/>
    </source>
</evidence>
<evidence type="ECO:0000256" key="4">
    <source>
        <dbReference type="ARBA" id="ARBA00022989"/>
    </source>
</evidence>
<keyword evidence="4 6" id="KW-1133">Transmembrane helix</keyword>
<feature type="transmembrane region" description="Helical" evidence="6">
    <location>
        <begin position="49"/>
        <end position="77"/>
    </location>
</feature>
<dbReference type="PANTHER" id="PTHR42709:SF6">
    <property type="entry name" value="UNDECAPRENYL PHOSPHATE TRANSPORTER A"/>
    <property type="match status" value="1"/>
</dbReference>
<organism evidence="8 9">
    <name type="scientific">Candidatus Gottesmanbacteria bacterium RIFCSPHIGHO2_01_FULL_40_15</name>
    <dbReference type="NCBI Taxonomy" id="1798376"/>
    <lineage>
        <taxon>Bacteria</taxon>
        <taxon>Candidatus Gottesmaniibacteriota</taxon>
    </lineage>
</organism>
<dbReference type="GO" id="GO:0005886">
    <property type="term" value="C:plasma membrane"/>
    <property type="evidence" value="ECO:0007669"/>
    <property type="project" value="UniProtKB-SubCell"/>
</dbReference>
<dbReference type="EMBL" id="MFJF01000012">
    <property type="protein sequence ID" value="OGG07048.1"/>
    <property type="molecule type" value="Genomic_DNA"/>
</dbReference>
<reference evidence="8 9" key="1">
    <citation type="journal article" date="2016" name="Nat. Commun.">
        <title>Thousands of microbial genomes shed light on interconnected biogeochemical processes in an aquifer system.</title>
        <authorList>
            <person name="Anantharaman K."/>
            <person name="Brown C.T."/>
            <person name="Hug L.A."/>
            <person name="Sharon I."/>
            <person name="Castelle C.J."/>
            <person name="Probst A.J."/>
            <person name="Thomas B.C."/>
            <person name="Singh A."/>
            <person name="Wilkins M.J."/>
            <person name="Karaoz U."/>
            <person name="Brodie E.L."/>
            <person name="Williams K.H."/>
            <person name="Hubbard S.S."/>
            <person name="Banfield J.F."/>
        </authorList>
    </citation>
    <scope>NUCLEOTIDE SEQUENCE [LARGE SCALE GENOMIC DNA]</scope>
</reference>
<evidence type="ECO:0000256" key="3">
    <source>
        <dbReference type="ARBA" id="ARBA00022692"/>
    </source>
</evidence>
<accession>A0A1F5Z3L7</accession>
<feature type="transmembrane region" description="Helical" evidence="6">
    <location>
        <begin position="132"/>
        <end position="157"/>
    </location>
</feature>
<dbReference type="InterPro" id="IPR032816">
    <property type="entry name" value="VTT_dom"/>
</dbReference>
<dbReference type="Proteomes" id="UP000177354">
    <property type="component" value="Unassembled WGS sequence"/>
</dbReference>
<keyword evidence="2" id="KW-1003">Cell membrane</keyword>
<evidence type="ECO:0000313" key="8">
    <source>
        <dbReference type="EMBL" id="OGG07048.1"/>
    </source>
</evidence>
<evidence type="ECO:0000256" key="2">
    <source>
        <dbReference type="ARBA" id="ARBA00022475"/>
    </source>
</evidence>
<protein>
    <recommendedName>
        <fullName evidence="7">VTT domain-containing protein</fullName>
    </recommendedName>
</protein>